<organism evidence="2 3">
    <name type="scientific">Tegillarca granosa</name>
    <name type="common">Malaysian cockle</name>
    <name type="synonym">Anadara granosa</name>
    <dbReference type="NCBI Taxonomy" id="220873"/>
    <lineage>
        <taxon>Eukaryota</taxon>
        <taxon>Metazoa</taxon>
        <taxon>Spiralia</taxon>
        <taxon>Lophotrochozoa</taxon>
        <taxon>Mollusca</taxon>
        <taxon>Bivalvia</taxon>
        <taxon>Autobranchia</taxon>
        <taxon>Pteriomorphia</taxon>
        <taxon>Arcoida</taxon>
        <taxon>Arcoidea</taxon>
        <taxon>Arcidae</taxon>
        <taxon>Tegillarca</taxon>
    </lineage>
</organism>
<evidence type="ECO:0000313" key="2">
    <source>
        <dbReference type="EMBL" id="KAJ8310671.1"/>
    </source>
</evidence>
<reference evidence="2 3" key="1">
    <citation type="submission" date="2022-12" db="EMBL/GenBank/DDBJ databases">
        <title>Chromosome-level genome of Tegillarca granosa.</title>
        <authorList>
            <person name="Kim J."/>
        </authorList>
    </citation>
    <scope>NUCLEOTIDE SEQUENCE [LARGE SCALE GENOMIC DNA]</scope>
    <source>
        <strain evidence="2">Teg-2019</strain>
        <tissue evidence="2">Adductor muscle</tissue>
    </source>
</reference>
<proteinExistence type="predicted"/>
<evidence type="ECO:0000313" key="3">
    <source>
        <dbReference type="Proteomes" id="UP001217089"/>
    </source>
</evidence>
<accession>A0ABQ9EZU5</accession>
<comment type="caution">
    <text evidence="2">The sequence shown here is derived from an EMBL/GenBank/DDBJ whole genome shotgun (WGS) entry which is preliminary data.</text>
</comment>
<feature type="region of interest" description="Disordered" evidence="1">
    <location>
        <begin position="228"/>
        <end position="249"/>
    </location>
</feature>
<dbReference type="Proteomes" id="UP001217089">
    <property type="component" value="Unassembled WGS sequence"/>
</dbReference>
<keyword evidence="3" id="KW-1185">Reference proteome</keyword>
<feature type="region of interest" description="Disordered" evidence="1">
    <location>
        <begin position="80"/>
        <end position="99"/>
    </location>
</feature>
<sequence length="256" mass="27454">MILFPPKGELRYKPQTRVYTFSDKTKKRTIVTNETKVKIPKRKDAYATGLTDDQALDNVPNVPVKWMDPFATVDVKEQPKLDWGPVPKPGDTGEGTGDSKTDVIHAVEDLLGQMQDVDKNTHDANEGHLIDFWLSGNELPPELLAHLTDKIGSSLGSPGVPDVIGTGLGSGTGNITFVGNPDSHGQGGTDSQPSTVTSFPTTVTATTMKMTTTMTEAPTTTATITTKERTTISKGPTKPSTQQTTTIETTQAIMNA</sequence>
<evidence type="ECO:0000256" key="1">
    <source>
        <dbReference type="SAM" id="MobiDB-lite"/>
    </source>
</evidence>
<gene>
    <name evidence="2" type="ORF">KUTeg_012536</name>
</gene>
<dbReference type="EMBL" id="JARBDR010000640">
    <property type="protein sequence ID" value="KAJ8310671.1"/>
    <property type="molecule type" value="Genomic_DNA"/>
</dbReference>
<name>A0ABQ9EZU5_TEGGR</name>
<protein>
    <submittedName>
        <fullName evidence="2">Uncharacterized protein</fullName>
    </submittedName>
</protein>